<reference evidence="2" key="1">
    <citation type="journal article" date="2013" name="Genetics">
        <title>The draft genome and transcriptome of Panagrellus redivivus are shaped by the harsh demands of a free-living lifestyle.</title>
        <authorList>
            <person name="Srinivasan J."/>
            <person name="Dillman A.R."/>
            <person name="Macchietto M.G."/>
            <person name="Heikkinen L."/>
            <person name="Lakso M."/>
            <person name="Fracchia K.M."/>
            <person name="Antoshechkin I."/>
            <person name="Mortazavi A."/>
            <person name="Wong G."/>
            <person name="Sternberg P.W."/>
        </authorList>
    </citation>
    <scope>NUCLEOTIDE SEQUENCE [LARGE SCALE GENOMIC DNA]</scope>
    <source>
        <strain evidence="2">MT8872</strain>
    </source>
</reference>
<dbReference type="WBParaSite" id="Pan_g3949.t1">
    <property type="protein sequence ID" value="Pan_g3949.t1"/>
    <property type="gene ID" value="Pan_g3949"/>
</dbReference>
<keyword evidence="2" id="KW-1185">Reference proteome</keyword>
<organism evidence="2 3">
    <name type="scientific">Panagrellus redivivus</name>
    <name type="common">Microworm</name>
    <dbReference type="NCBI Taxonomy" id="6233"/>
    <lineage>
        <taxon>Eukaryota</taxon>
        <taxon>Metazoa</taxon>
        <taxon>Ecdysozoa</taxon>
        <taxon>Nematoda</taxon>
        <taxon>Chromadorea</taxon>
        <taxon>Rhabditida</taxon>
        <taxon>Tylenchina</taxon>
        <taxon>Panagrolaimomorpha</taxon>
        <taxon>Panagrolaimoidea</taxon>
        <taxon>Panagrolaimidae</taxon>
        <taxon>Panagrellus</taxon>
    </lineage>
</organism>
<feature type="compositionally biased region" description="Basic and acidic residues" evidence="1">
    <location>
        <begin position="17"/>
        <end position="28"/>
    </location>
</feature>
<evidence type="ECO:0000313" key="2">
    <source>
        <dbReference type="Proteomes" id="UP000492821"/>
    </source>
</evidence>
<reference evidence="3" key="2">
    <citation type="submission" date="2020-10" db="UniProtKB">
        <authorList>
            <consortium name="WormBaseParasite"/>
        </authorList>
    </citation>
    <scope>IDENTIFICATION</scope>
</reference>
<sequence>MYLHKARKQTAIQQASGDKEALVDHENVHGCNTPPPGCPQESPTIACPSEGRRRQRRRRRWPRSTTTRKVK</sequence>
<name>A0A7E4ZYP1_PANRE</name>
<accession>A0A7E4ZYP1</accession>
<evidence type="ECO:0000313" key="3">
    <source>
        <dbReference type="WBParaSite" id="Pan_g3949.t1"/>
    </source>
</evidence>
<feature type="region of interest" description="Disordered" evidence="1">
    <location>
        <begin position="1"/>
        <end position="71"/>
    </location>
</feature>
<dbReference type="Proteomes" id="UP000492821">
    <property type="component" value="Unassembled WGS sequence"/>
</dbReference>
<protein>
    <submittedName>
        <fullName evidence="3">Uncharacterized protein</fullName>
    </submittedName>
</protein>
<dbReference type="AlphaFoldDB" id="A0A7E4ZYP1"/>
<proteinExistence type="predicted"/>
<feature type="compositionally biased region" description="Basic residues" evidence="1">
    <location>
        <begin position="53"/>
        <end position="71"/>
    </location>
</feature>
<evidence type="ECO:0000256" key="1">
    <source>
        <dbReference type="SAM" id="MobiDB-lite"/>
    </source>
</evidence>